<sequence length="470" mass="52876">MISQQATVPPSSALHVGVPLKPEVQAEEGIISSEDCGREQFSSALVATSVRVQQVIVSKRPIDIPVELWWKVIDFAADEILWYKNGRTQMRVLARVSRAWYTQCRRRAEERLDVLMRSKKEVYRLIRRLEENPERCGAIKRVHFVNEKINTFGSIAVRMAGKLPQVETLTLSCDRSIHSYFCDWDAGQLHTHVFLHVRVAFESVTTLDLFEVRFPSAMVFGRLVCALPRLTSLTCELVEFKQPSVAPSPGPSLLRLGAVNLADSPHIVDFLLETRAGAFLRHITYSGSVEACSRLVAVAAPSLSSLHFTPARYKFQVNHDPESSPDLLPDLMPAQALCVLSVSLSPYSKFDPRQLASALPRASLPNLREIEITAWVSVNVKFDALDSESYAQIDKVFSGRQFPLLRKVTFHLRCEVALSKVMDVISAVTWRTHLSSKIPLLHASGRLLAPVSVVVREKREYEEYEHDFSS</sequence>
<protein>
    <recommendedName>
        <fullName evidence="3">F-box domain-containing protein</fullName>
    </recommendedName>
</protein>
<dbReference type="RefSeq" id="XP_012179162.1">
    <property type="nucleotide sequence ID" value="XM_012323772.1"/>
</dbReference>
<accession>J4H1I6</accession>
<reference evidence="1 2" key="1">
    <citation type="journal article" date="2012" name="Appl. Environ. Microbiol.">
        <title>Short-read sequencing for genomic analysis of the brown rot fungus Fibroporia radiculosa.</title>
        <authorList>
            <person name="Tang J.D."/>
            <person name="Perkins A.D."/>
            <person name="Sonstegard T.S."/>
            <person name="Schroeder S.G."/>
            <person name="Burgess S.C."/>
            <person name="Diehl S.V."/>
        </authorList>
    </citation>
    <scope>NUCLEOTIDE SEQUENCE [LARGE SCALE GENOMIC DNA]</scope>
    <source>
        <strain evidence="1 2">TFFH 294</strain>
    </source>
</reference>
<gene>
    <name evidence="1" type="ORF">FIBRA_01904</name>
</gene>
<organism evidence="1 2">
    <name type="scientific">Fibroporia radiculosa</name>
    <dbReference type="NCBI Taxonomy" id="599839"/>
    <lineage>
        <taxon>Eukaryota</taxon>
        <taxon>Fungi</taxon>
        <taxon>Dikarya</taxon>
        <taxon>Basidiomycota</taxon>
        <taxon>Agaricomycotina</taxon>
        <taxon>Agaricomycetes</taxon>
        <taxon>Polyporales</taxon>
        <taxon>Fibroporiaceae</taxon>
        <taxon>Fibroporia</taxon>
    </lineage>
</organism>
<evidence type="ECO:0000313" key="2">
    <source>
        <dbReference type="Proteomes" id="UP000006352"/>
    </source>
</evidence>
<dbReference type="EMBL" id="HE796954">
    <property type="protein sequence ID" value="CCL99879.1"/>
    <property type="molecule type" value="Genomic_DNA"/>
</dbReference>
<dbReference type="OrthoDB" id="2798260at2759"/>
<evidence type="ECO:0000313" key="1">
    <source>
        <dbReference type="EMBL" id="CCL99879.1"/>
    </source>
</evidence>
<name>J4H1I6_9APHY</name>
<dbReference type="Proteomes" id="UP000006352">
    <property type="component" value="Unassembled WGS sequence"/>
</dbReference>
<dbReference type="InParanoid" id="J4H1I6"/>
<dbReference type="HOGENOM" id="CLU_036316_0_2_1"/>
<evidence type="ECO:0008006" key="3">
    <source>
        <dbReference type="Google" id="ProtNLM"/>
    </source>
</evidence>
<keyword evidence="2" id="KW-1185">Reference proteome</keyword>
<dbReference type="AlphaFoldDB" id="J4H1I6"/>
<dbReference type="GeneID" id="24094790"/>
<proteinExistence type="predicted"/>